<proteinExistence type="predicted"/>
<evidence type="ECO:0000313" key="3">
    <source>
        <dbReference type="Proteomes" id="UP000245698"/>
    </source>
</evidence>
<gene>
    <name evidence="2" type="ORF">BQ8482_120020</name>
</gene>
<dbReference type="EMBL" id="FUIG01000018">
    <property type="protein sequence ID" value="SJM29965.1"/>
    <property type="molecule type" value="Genomic_DNA"/>
</dbReference>
<dbReference type="AlphaFoldDB" id="A0A2P9AFT7"/>
<dbReference type="Proteomes" id="UP000245698">
    <property type="component" value="Unassembled WGS sequence"/>
</dbReference>
<feature type="region of interest" description="Disordered" evidence="1">
    <location>
        <begin position="1"/>
        <end position="20"/>
    </location>
</feature>
<name>A0A2P9AFT7_9HYPH</name>
<sequence length="45" mass="4903">MVAAPTVAREGELPEPPARPVWGFDRAVLFWDSAVNDSLKFSGTN</sequence>
<reference evidence="3" key="1">
    <citation type="submission" date="2016-12" db="EMBL/GenBank/DDBJ databases">
        <authorList>
            <person name="Brunel B."/>
        </authorList>
    </citation>
    <scope>NUCLEOTIDE SEQUENCE [LARGE SCALE GENOMIC DNA]</scope>
</reference>
<accession>A0A2P9AFT7</accession>
<keyword evidence="3" id="KW-1185">Reference proteome</keyword>
<organism evidence="2 3">
    <name type="scientific">Mesorhizobium delmotii</name>
    <dbReference type="NCBI Taxonomy" id="1631247"/>
    <lineage>
        <taxon>Bacteria</taxon>
        <taxon>Pseudomonadati</taxon>
        <taxon>Pseudomonadota</taxon>
        <taxon>Alphaproteobacteria</taxon>
        <taxon>Hyphomicrobiales</taxon>
        <taxon>Phyllobacteriaceae</taxon>
        <taxon>Mesorhizobium</taxon>
    </lineage>
</organism>
<evidence type="ECO:0000313" key="2">
    <source>
        <dbReference type="EMBL" id="SJM29965.1"/>
    </source>
</evidence>
<protein>
    <submittedName>
        <fullName evidence="2">Uncharacterized protein</fullName>
    </submittedName>
</protein>
<evidence type="ECO:0000256" key="1">
    <source>
        <dbReference type="SAM" id="MobiDB-lite"/>
    </source>
</evidence>